<organism evidence="16 17">
    <name type="scientific">Compostibacter hankyongensis</name>
    <dbReference type="NCBI Taxonomy" id="1007089"/>
    <lineage>
        <taxon>Bacteria</taxon>
        <taxon>Pseudomonadati</taxon>
        <taxon>Bacteroidota</taxon>
        <taxon>Chitinophagia</taxon>
        <taxon>Chitinophagales</taxon>
        <taxon>Chitinophagaceae</taxon>
        <taxon>Compostibacter</taxon>
    </lineage>
</organism>
<feature type="domain" description="Secretin/TonB short N-terminal" evidence="15">
    <location>
        <begin position="61"/>
        <end position="112"/>
    </location>
</feature>
<dbReference type="SUPFAM" id="SSF49464">
    <property type="entry name" value="Carboxypeptidase regulatory domain-like"/>
    <property type="match status" value="1"/>
</dbReference>
<dbReference type="PROSITE" id="PS52016">
    <property type="entry name" value="TONB_DEPENDENT_REC_3"/>
    <property type="match status" value="1"/>
</dbReference>
<reference evidence="17" key="1">
    <citation type="journal article" date="2019" name="Int. J. Syst. Evol. Microbiol.">
        <title>The Global Catalogue of Microorganisms (GCM) 10K type strain sequencing project: providing services to taxonomists for standard genome sequencing and annotation.</title>
        <authorList>
            <consortium name="The Broad Institute Genomics Platform"/>
            <consortium name="The Broad Institute Genome Sequencing Center for Infectious Disease"/>
            <person name="Wu L."/>
            <person name="Ma J."/>
        </authorList>
    </citation>
    <scope>NUCLEOTIDE SEQUENCE [LARGE SCALE GENOMIC DNA]</scope>
    <source>
        <strain evidence="17">JCM 17664</strain>
    </source>
</reference>
<feature type="signal peptide" evidence="14">
    <location>
        <begin position="1"/>
        <end position="32"/>
    </location>
</feature>
<dbReference type="Pfam" id="PF07715">
    <property type="entry name" value="Plug"/>
    <property type="match status" value="1"/>
</dbReference>
<comment type="caution">
    <text evidence="16">The sequence shown here is derived from an EMBL/GenBank/DDBJ whole genome shotgun (WGS) entry which is preliminary data.</text>
</comment>
<gene>
    <name evidence="16" type="ORF">GCM10023143_10370</name>
</gene>
<feature type="chain" id="PRO_5045313498" evidence="14">
    <location>
        <begin position="33"/>
        <end position="1088"/>
    </location>
</feature>
<sequence>MYLRPSFKSRPFLLAVKLTAALLLTGFLSTSAKGLAQTITLSGKNMPLQKVLSLIEQQTDYAFFYNNAMMTGSSPVTITLKDASLKDALDKVFANQPLSYTIQGETIFIREAAHENAPPVVKADIEVQGTVVDSITHKPLSGVTIRVAGTTSGTATDADGKFSLSVSGNATLEVSYLGYRQKTVAINGKTTLTIALASSATGLDQVVVVGYGTLDKKEVTSAITHLSSKELLSVGGNNALMSMQGKVAGLSVANKADADPNSSPSIQLRGVSSRNAGLGPLYVIDGVAGGNIDNINQNDIQSIDVLKGGAASAIYGTRGSNGVIVITTKKGTSGYSMTYNGYTSFDLPTNQLEVLSPEEFLAHDRGLDYGHKTNWLDAITRDAAFSQKHTLQFSGGNEHSNYFASLDYRNSQGMDLRAGKQEYGGRLNLTHNAPSKLYTISLNIAPRFIKSNDADYGAYSQALTVNPTMPVRDTVNPLRYFNVHTGFTGAFNPVEDINTILSGSEGKYLDMSGTFKLNIMDNLNTQVTLGESIQDWFDFDFTPSTNTTVINNNGGRNTAGRKYYKNDLKSFEWTGNYFFDVKGHSFKALAGYSYSYYNASGMEGSNQELPSDRLTYNNLDAGLWNREEGQNNISSYKNDSRLIAFFGRINYDYKGKYFLSASLRHEGSSKFGTEHKWGNFPAASVGWMISEESFMQGVPWISSLKLRGDYGETGNQNFDNYLSLYTYSGAGYYLYNGTYYQVWGPGQNPNEDLHWEKAVNFNVGLDFSLLDNRIGGSLNYYIRTNKDLLGSYNVPFPPNVQGSIYTNVGTMKNSGIELQLSAPLVQTKNFTYTLSFTGATNDNNFISFSNKKYHGQDYLDVVGMPAPGSPGTAQRIKEGRRIGSFYMLHAAGVDSSGALLVYNKDDKIIPANQATADDKRFVGNGLPKFTASLGNDFTYRQWDLSIFLRGAFGYDLYNTTAFYLGTPATQSGANVLTSAYGDSKYARLSNPATTSSLSDYFLEPGDFVKIDNVSLGYTFKSRIKYFSSARVYATARNLKTFTKWTGGDPDYVSINGLYPGINTNTDNSGTLSYYPSTIQLLVGLQVNF</sequence>
<keyword evidence="10 16" id="KW-0675">Receptor</keyword>
<keyword evidence="3 12" id="KW-1134">Transmembrane beta strand</keyword>
<dbReference type="InterPro" id="IPR023996">
    <property type="entry name" value="TonB-dep_OMP_SusC/RagA"/>
</dbReference>
<protein>
    <submittedName>
        <fullName evidence="16">TonB-dependent receptor</fullName>
    </submittedName>
</protein>
<keyword evidence="4" id="KW-0406">Ion transport</keyword>
<evidence type="ECO:0000256" key="13">
    <source>
        <dbReference type="RuleBase" id="RU003357"/>
    </source>
</evidence>
<keyword evidence="5 12" id="KW-0812">Transmembrane</keyword>
<dbReference type="SMART" id="SM00965">
    <property type="entry name" value="STN"/>
    <property type="match status" value="1"/>
</dbReference>
<proteinExistence type="inferred from homology"/>
<accession>A0ABP8FJI3</accession>
<evidence type="ECO:0000256" key="2">
    <source>
        <dbReference type="ARBA" id="ARBA00022448"/>
    </source>
</evidence>
<evidence type="ECO:0000256" key="3">
    <source>
        <dbReference type="ARBA" id="ARBA00022452"/>
    </source>
</evidence>
<evidence type="ECO:0000256" key="5">
    <source>
        <dbReference type="ARBA" id="ARBA00022692"/>
    </source>
</evidence>
<evidence type="ECO:0000256" key="11">
    <source>
        <dbReference type="ARBA" id="ARBA00023237"/>
    </source>
</evidence>
<keyword evidence="9 12" id="KW-0472">Membrane</keyword>
<evidence type="ECO:0000313" key="17">
    <source>
        <dbReference type="Proteomes" id="UP001501207"/>
    </source>
</evidence>
<dbReference type="Pfam" id="PF07660">
    <property type="entry name" value="STN"/>
    <property type="match status" value="1"/>
</dbReference>
<comment type="similarity">
    <text evidence="12 13">Belongs to the TonB-dependent receptor family.</text>
</comment>
<evidence type="ECO:0000313" key="16">
    <source>
        <dbReference type="EMBL" id="GAA4305228.1"/>
    </source>
</evidence>
<name>A0ABP8FJI3_9BACT</name>
<keyword evidence="8 13" id="KW-0798">TonB box</keyword>
<evidence type="ECO:0000256" key="7">
    <source>
        <dbReference type="ARBA" id="ARBA00023004"/>
    </source>
</evidence>
<evidence type="ECO:0000256" key="4">
    <source>
        <dbReference type="ARBA" id="ARBA00022496"/>
    </source>
</evidence>
<dbReference type="InterPro" id="IPR023997">
    <property type="entry name" value="TonB-dep_OMP_SusC/RagA_CS"/>
</dbReference>
<evidence type="ECO:0000256" key="9">
    <source>
        <dbReference type="ARBA" id="ARBA00023136"/>
    </source>
</evidence>
<evidence type="ECO:0000256" key="10">
    <source>
        <dbReference type="ARBA" id="ARBA00023170"/>
    </source>
</evidence>
<evidence type="ECO:0000256" key="12">
    <source>
        <dbReference type="PROSITE-ProRule" id="PRU01360"/>
    </source>
</evidence>
<dbReference type="EMBL" id="BAABFN010000002">
    <property type="protein sequence ID" value="GAA4305228.1"/>
    <property type="molecule type" value="Genomic_DNA"/>
</dbReference>
<evidence type="ECO:0000256" key="8">
    <source>
        <dbReference type="ARBA" id="ARBA00023077"/>
    </source>
</evidence>
<dbReference type="NCBIfam" id="TIGR04056">
    <property type="entry name" value="OMP_RagA_SusC"/>
    <property type="match status" value="1"/>
</dbReference>
<dbReference type="Gene3D" id="2.40.170.20">
    <property type="entry name" value="TonB-dependent receptor, beta-barrel domain"/>
    <property type="match status" value="1"/>
</dbReference>
<dbReference type="InterPro" id="IPR008969">
    <property type="entry name" value="CarboxyPept-like_regulatory"/>
</dbReference>
<dbReference type="InterPro" id="IPR011662">
    <property type="entry name" value="Secretin/TonB_short_N"/>
</dbReference>
<dbReference type="InterPro" id="IPR037066">
    <property type="entry name" value="Plug_dom_sf"/>
</dbReference>
<dbReference type="NCBIfam" id="TIGR04057">
    <property type="entry name" value="SusC_RagA_signa"/>
    <property type="match status" value="1"/>
</dbReference>
<evidence type="ECO:0000259" key="15">
    <source>
        <dbReference type="SMART" id="SM00965"/>
    </source>
</evidence>
<comment type="subcellular location">
    <subcellularLocation>
        <location evidence="1 12">Cell outer membrane</location>
        <topology evidence="1 12">Multi-pass membrane protein</topology>
    </subcellularLocation>
</comment>
<dbReference type="InterPro" id="IPR039426">
    <property type="entry name" value="TonB-dep_rcpt-like"/>
</dbReference>
<evidence type="ECO:0000256" key="6">
    <source>
        <dbReference type="ARBA" id="ARBA00022729"/>
    </source>
</evidence>
<dbReference type="Gene3D" id="2.170.130.10">
    <property type="entry name" value="TonB-dependent receptor, plug domain"/>
    <property type="match status" value="1"/>
</dbReference>
<dbReference type="InterPro" id="IPR000531">
    <property type="entry name" value="Beta-barrel_TonB"/>
</dbReference>
<dbReference type="InterPro" id="IPR036942">
    <property type="entry name" value="Beta-barrel_TonB_sf"/>
</dbReference>
<keyword evidence="6 14" id="KW-0732">Signal</keyword>
<keyword evidence="17" id="KW-1185">Reference proteome</keyword>
<keyword evidence="2 12" id="KW-0813">Transport</keyword>
<dbReference type="Gene3D" id="2.60.40.1120">
    <property type="entry name" value="Carboxypeptidase-like, regulatory domain"/>
    <property type="match status" value="1"/>
</dbReference>
<dbReference type="SUPFAM" id="SSF56935">
    <property type="entry name" value="Porins"/>
    <property type="match status" value="1"/>
</dbReference>
<keyword evidence="11 12" id="KW-0998">Cell outer membrane</keyword>
<dbReference type="PANTHER" id="PTHR30069">
    <property type="entry name" value="TONB-DEPENDENT OUTER MEMBRANE RECEPTOR"/>
    <property type="match status" value="1"/>
</dbReference>
<dbReference type="Pfam" id="PF13715">
    <property type="entry name" value="CarbopepD_reg_2"/>
    <property type="match status" value="1"/>
</dbReference>
<dbReference type="Proteomes" id="UP001501207">
    <property type="component" value="Unassembled WGS sequence"/>
</dbReference>
<dbReference type="PANTHER" id="PTHR30069:SF29">
    <property type="entry name" value="HEMOGLOBIN AND HEMOGLOBIN-HAPTOGLOBIN-BINDING PROTEIN 1-RELATED"/>
    <property type="match status" value="1"/>
</dbReference>
<keyword evidence="4" id="KW-0410">Iron transport</keyword>
<evidence type="ECO:0000256" key="14">
    <source>
        <dbReference type="SAM" id="SignalP"/>
    </source>
</evidence>
<evidence type="ECO:0000256" key="1">
    <source>
        <dbReference type="ARBA" id="ARBA00004571"/>
    </source>
</evidence>
<dbReference type="InterPro" id="IPR012910">
    <property type="entry name" value="Plug_dom"/>
</dbReference>
<keyword evidence="7" id="KW-0408">Iron</keyword>
<dbReference type="RefSeq" id="WP_344976530.1">
    <property type="nucleotide sequence ID" value="NZ_BAABFN010000002.1"/>
</dbReference>
<dbReference type="Pfam" id="PF00593">
    <property type="entry name" value="TonB_dep_Rec_b-barrel"/>
    <property type="match status" value="1"/>
</dbReference>